<dbReference type="Pfam" id="PF03749">
    <property type="entry name" value="SfsA"/>
    <property type="match status" value="1"/>
</dbReference>
<proteinExistence type="predicted"/>
<dbReference type="Proteomes" id="UP001200430">
    <property type="component" value="Unassembled WGS sequence"/>
</dbReference>
<evidence type="ECO:0000259" key="2">
    <source>
        <dbReference type="Pfam" id="PF17746"/>
    </source>
</evidence>
<evidence type="ECO:0000313" key="3">
    <source>
        <dbReference type="EMBL" id="MCF4142981.1"/>
    </source>
</evidence>
<accession>A0ABS9ERS3</accession>
<dbReference type="InterPro" id="IPR005224">
    <property type="entry name" value="SfsA"/>
</dbReference>
<dbReference type="PANTHER" id="PTHR30545:SF2">
    <property type="entry name" value="SUGAR FERMENTATION STIMULATION PROTEIN A"/>
    <property type="match status" value="1"/>
</dbReference>
<sequence>MNLYDPFKNEVKIKGTFIVRSNRFVVKCDIDGEIFDCHLPNPGRLWELLFPGVTLFLVENRGGKTAYTAIAVDTLEGPVLLHTHKANDLVEELLKNREIPSFREKKPIKREISVGKSRFDFLLKGNSRPTLLEVKSCTLFGKRGSMFPDAPSERAVRHVKELEHLSSEGYDAAVIFVVQSRKPEWFLPDFHTDPKFADAIYHARDRIEVVALSVPWRSDLTLSESPVELPIPWEKMRYENEDRGTSLIVYDLTGADELPPGHYVLVVETDENLSSATTKAVRKRRRIVDLEDRLNSQRRSVKTIPIRSSKKLGRRIYEQLYPLSSMDEGIAKLSYDGRWLLRFEESPFLLKDFVDVVVANRIDRLS</sequence>
<dbReference type="InterPro" id="IPR041465">
    <property type="entry name" value="SfsA_N"/>
</dbReference>
<evidence type="ECO:0000313" key="4">
    <source>
        <dbReference type="Proteomes" id="UP001200430"/>
    </source>
</evidence>
<dbReference type="Pfam" id="PF17746">
    <property type="entry name" value="SfsA_N"/>
    <property type="match status" value="1"/>
</dbReference>
<dbReference type="RefSeq" id="WP_236099694.1">
    <property type="nucleotide sequence ID" value="NZ_JAKGUD010000009.1"/>
</dbReference>
<feature type="domain" description="Sugar fermentation stimulation protein C-terminal" evidence="1">
    <location>
        <begin position="85"/>
        <end position="215"/>
    </location>
</feature>
<organism evidence="3 4">
    <name type="scientific">Dethiosulfovibrio marinus</name>
    <dbReference type="NCBI Taxonomy" id="133532"/>
    <lineage>
        <taxon>Bacteria</taxon>
        <taxon>Thermotogati</taxon>
        <taxon>Synergistota</taxon>
        <taxon>Synergistia</taxon>
        <taxon>Synergistales</taxon>
        <taxon>Dethiosulfovibrionaceae</taxon>
        <taxon>Dethiosulfovibrio</taxon>
    </lineage>
</organism>
<dbReference type="InterPro" id="IPR040452">
    <property type="entry name" value="SfsA_C"/>
</dbReference>
<dbReference type="Gene3D" id="2.40.50.580">
    <property type="match status" value="1"/>
</dbReference>
<dbReference type="Gene3D" id="3.40.1350.60">
    <property type="match status" value="1"/>
</dbReference>
<evidence type="ECO:0000259" key="1">
    <source>
        <dbReference type="Pfam" id="PF03749"/>
    </source>
</evidence>
<reference evidence="3 4" key="1">
    <citation type="submission" date="2022-01" db="EMBL/GenBank/DDBJ databases">
        <title>Dethiosulfovibrio faecalis sp. nov., a novel proteolytic, non-sulfur-reducing bacterium isolated from a marine aquaculture solid waste bioreactor.</title>
        <authorList>
            <person name="Grabowski S."/>
            <person name="Apolinario E."/>
            <person name="Schneider N."/>
            <person name="Marshall C.W."/>
            <person name="Sowers K.R."/>
        </authorList>
    </citation>
    <scope>NUCLEOTIDE SEQUENCE [LARGE SCALE GENOMIC DNA]</scope>
    <source>
        <strain evidence="3 4">DSM 12537</strain>
    </source>
</reference>
<dbReference type="EMBL" id="JAKGUD010000009">
    <property type="protein sequence ID" value="MCF4142981.1"/>
    <property type="molecule type" value="Genomic_DNA"/>
</dbReference>
<comment type="caution">
    <text evidence="3">The sequence shown here is derived from an EMBL/GenBank/DDBJ whole genome shotgun (WGS) entry which is preliminary data.</text>
</comment>
<dbReference type="CDD" id="cd22359">
    <property type="entry name" value="SfsA-like_bacterial"/>
    <property type="match status" value="1"/>
</dbReference>
<name>A0ABS9ERS3_9BACT</name>
<keyword evidence="4" id="KW-1185">Reference proteome</keyword>
<dbReference type="PANTHER" id="PTHR30545">
    <property type="entry name" value="SUGAR FERMENTATION STIMULATION PROTEIN A"/>
    <property type="match status" value="1"/>
</dbReference>
<protein>
    <submittedName>
        <fullName evidence="3">DNA/RNA nuclease SfsA</fullName>
    </submittedName>
</protein>
<feature type="domain" description="SfsA N-terminal OB" evidence="2">
    <location>
        <begin position="19"/>
        <end position="76"/>
    </location>
</feature>
<dbReference type="NCBIfam" id="TIGR00230">
    <property type="entry name" value="sfsA"/>
    <property type="match status" value="1"/>
</dbReference>
<gene>
    <name evidence="3" type="primary">sfsA</name>
    <name evidence="3" type="ORF">L2W38_09120</name>
</gene>